<dbReference type="EMBL" id="CANHGI010000001">
    <property type="protein sequence ID" value="CAI5440017.1"/>
    <property type="molecule type" value="Genomic_DNA"/>
</dbReference>
<sequence length="79" mass="9255">MFRFLLIFILLGSISSMPYHHKNELPEDYSSSSEYTSNSIEAVPRRKITTGYFPDFREHFDSDLDSDSNEWIKDISTTQ</sequence>
<comment type="caution">
    <text evidence="2">The sequence shown here is derived from an EMBL/GenBank/DDBJ whole genome shotgun (WGS) entry which is preliminary data.</text>
</comment>
<evidence type="ECO:0000313" key="3">
    <source>
        <dbReference type="Proteomes" id="UP001152747"/>
    </source>
</evidence>
<accession>A0A9P1MUC6</accession>
<dbReference type="AlphaFoldDB" id="A0A9P1MUC6"/>
<proteinExistence type="predicted"/>
<organism evidence="2 3">
    <name type="scientific">Caenorhabditis angaria</name>
    <dbReference type="NCBI Taxonomy" id="860376"/>
    <lineage>
        <taxon>Eukaryota</taxon>
        <taxon>Metazoa</taxon>
        <taxon>Ecdysozoa</taxon>
        <taxon>Nematoda</taxon>
        <taxon>Chromadorea</taxon>
        <taxon>Rhabditida</taxon>
        <taxon>Rhabditina</taxon>
        <taxon>Rhabditomorpha</taxon>
        <taxon>Rhabditoidea</taxon>
        <taxon>Rhabditidae</taxon>
        <taxon>Peloderinae</taxon>
        <taxon>Caenorhabditis</taxon>
    </lineage>
</organism>
<dbReference type="Proteomes" id="UP001152747">
    <property type="component" value="Unassembled WGS sequence"/>
</dbReference>
<evidence type="ECO:0000313" key="2">
    <source>
        <dbReference type="EMBL" id="CAI5440017.1"/>
    </source>
</evidence>
<keyword evidence="3" id="KW-1185">Reference proteome</keyword>
<name>A0A9P1MUC6_9PELO</name>
<keyword evidence="1" id="KW-0732">Signal</keyword>
<gene>
    <name evidence="2" type="ORF">CAMP_LOCUS2654</name>
</gene>
<protein>
    <submittedName>
        <fullName evidence="2">Uncharacterized protein</fullName>
    </submittedName>
</protein>
<feature type="signal peptide" evidence="1">
    <location>
        <begin position="1"/>
        <end position="16"/>
    </location>
</feature>
<evidence type="ECO:0000256" key="1">
    <source>
        <dbReference type="SAM" id="SignalP"/>
    </source>
</evidence>
<reference evidence="2" key="1">
    <citation type="submission" date="2022-11" db="EMBL/GenBank/DDBJ databases">
        <authorList>
            <person name="Kikuchi T."/>
        </authorList>
    </citation>
    <scope>NUCLEOTIDE SEQUENCE</scope>
    <source>
        <strain evidence="2">PS1010</strain>
    </source>
</reference>
<feature type="chain" id="PRO_5040267697" evidence="1">
    <location>
        <begin position="17"/>
        <end position="79"/>
    </location>
</feature>